<comment type="caution">
    <text evidence="1">The sequence shown here is derived from an EMBL/GenBank/DDBJ whole genome shotgun (WGS) entry which is preliminary data.</text>
</comment>
<evidence type="ECO:0000313" key="1">
    <source>
        <dbReference type="EMBL" id="MFB2898056.1"/>
    </source>
</evidence>
<keyword evidence="2" id="KW-1185">Reference proteome</keyword>
<gene>
    <name evidence="1" type="ORF">ACE1CI_34505</name>
</gene>
<proteinExistence type="predicted"/>
<evidence type="ECO:0000313" key="2">
    <source>
        <dbReference type="Proteomes" id="UP001576784"/>
    </source>
</evidence>
<dbReference type="EMBL" id="JBHFNR010000276">
    <property type="protein sequence ID" value="MFB2898056.1"/>
    <property type="molecule type" value="Genomic_DNA"/>
</dbReference>
<organism evidence="1 2">
    <name type="scientific">Floridaenema flaviceps BLCC-F50</name>
    <dbReference type="NCBI Taxonomy" id="3153642"/>
    <lineage>
        <taxon>Bacteria</taxon>
        <taxon>Bacillati</taxon>
        <taxon>Cyanobacteriota</taxon>
        <taxon>Cyanophyceae</taxon>
        <taxon>Oscillatoriophycideae</taxon>
        <taxon>Aerosakkonematales</taxon>
        <taxon>Aerosakkonemataceae</taxon>
        <taxon>Floridanema</taxon>
        <taxon>Floridanema flaviceps</taxon>
    </lineage>
</organism>
<protein>
    <submittedName>
        <fullName evidence="1">Uncharacterized protein</fullName>
    </submittedName>
</protein>
<feature type="non-terminal residue" evidence="1">
    <location>
        <position position="213"/>
    </location>
</feature>
<reference evidence="1 2" key="1">
    <citation type="submission" date="2024-09" db="EMBL/GenBank/DDBJ databases">
        <title>Floridaenema gen nov. (Aerosakkonemataceae, Aerosakkonematales ord. nov., Cyanobacteria) from benthic tropical and subtropical fresh waters, with the description of four new species.</title>
        <authorList>
            <person name="Moretto J.A."/>
            <person name="Berthold D.E."/>
            <person name="Lefler F.W."/>
            <person name="Huang I.-S."/>
            <person name="Laughinghouse H. IV."/>
        </authorList>
    </citation>
    <scope>NUCLEOTIDE SEQUENCE [LARGE SCALE GENOMIC DNA]</scope>
    <source>
        <strain evidence="1 2">BLCC-F50</strain>
    </source>
</reference>
<name>A0ABV4Y2A9_9CYAN</name>
<dbReference type="Proteomes" id="UP001576784">
    <property type="component" value="Unassembled WGS sequence"/>
</dbReference>
<accession>A0ABV4Y2A9</accession>
<sequence>MDITQQLLNSLNEWDEKKVSPDQFFSHVEDWVIADLLEQENLALYTGANEVNALSWCSRYAKSGQLGYVVAGIWLDRLRQWKHLWQRKARTFNHFCKKLIGIGSWYANRLIKAAKVCMALVHQGFKTLPTCEAQARPLTKYLTENDPVLGDYCCDEMFDKWLEVIDSAPPKKGITANHVVAIIDGEENTKKSIRTNAKTYGRLEKMALDAGMS</sequence>